<dbReference type="Proteomes" id="UP001596443">
    <property type="component" value="Unassembled WGS sequence"/>
</dbReference>
<reference evidence="8" key="3">
    <citation type="submission" date="2024-09" db="EMBL/GenBank/DDBJ databases">
        <authorList>
            <person name="Sun Q."/>
        </authorList>
    </citation>
    <scope>NUCLEOTIDE SEQUENCE</scope>
    <source>
        <strain evidence="8">NBRC 112888</strain>
    </source>
</reference>
<comment type="caution">
    <text evidence="8">The sequence shown here is derived from an EMBL/GenBank/DDBJ whole genome shotgun (WGS) entry which is preliminary data.</text>
</comment>
<dbReference type="EMBL" id="JBHSWX010000012">
    <property type="protein sequence ID" value="MFC6787952.1"/>
    <property type="molecule type" value="Genomic_DNA"/>
</dbReference>
<dbReference type="Gene3D" id="1.10.443.10">
    <property type="entry name" value="Intergrase catalytic core"/>
    <property type="match status" value="1"/>
</dbReference>
<evidence type="ECO:0000256" key="2">
    <source>
        <dbReference type="ARBA" id="ARBA00023125"/>
    </source>
</evidence>
<reference evidence="8" key="1">
    <citation type="journal article" date="2014" name="Int. J. Syst. Evol. Microbiol.">
        <title>Complete genome sequence of Corynebacterium casei LMG S-19264T (=DSM 44701T), isolated from a smear-ripened cheese.</title>
        <authorList>
            <consortium name="US DOE Joint Genome Institute (JGI-PGF)"/>
            <person name="Walter F."/>
            <person name="Albersmeier A."/>
            <person name="Kalinowski J."/>
            <person name="Ruckert C."/>
        </authorList>
    </citation>
    <scope>NUCLEOTIDE SEQUENCE [LARGE SCALE GENOMIC DNA]</scope>
    <source>
        <strain evidence="8">NBRC 112888</strain>
    </source>
</reference>
<feature type="domain" description="Tyr recombinase" evidence="5">
    <location>
        <begin position="115"/>
        <end position="331"/>
    </location>
</feature>
<dbReference type="RefSeq" id="WP_284062044.1">
    <property type="nucleotide sequence ID" value="NZ_CP126158.1"/>
</dbReference>
<evidence type="ECO:0000259" key="5">
    <source>
        <dbReference type="PROSITE" id="PS51898"/>
    </source>
</evidence>
<sequence length="349" mass="39611">MSDAPDLSPREAAQRWLDKRAVSLAEHTLTDYWYRLKQFVDWCEEEEIETMRDLTAWDINQWDAKRAGDDLAPVTLRNHQQTVQDWLQWASDVGLAEDGVGDAIEVPDINRSDHVSEVRLAPDRGEALLKAWRSSPNRASKHHVVLEILWTVGCRMGGLRGLDVSDVDRSAGVLEFRHRPDADTPLKNGVEGERDVGIPDATVEVLDEWISVQRPQVRDDHGRAPLLPTTHGRVSLTTLRNWCYYATVPCRYQDCPHGEKQATCDWFAGRGASQCPSSRSPHQVRSGSISWQRNRGLGVEAVARRVNASVAVIEQHYDHPTKREEFRERESHLIDSLDLEADEHHGETL</sequence>
<feature type="domain" description="Core-binding (CB)" evidence="6">
    <location>
        <begin position="7"/>
        <end position="91"/>
    </location>
</feature>
<dbReference type="GO" id="GO:0015074">
    <property type="term" value="P:DNA integration"/>
    <property type="evidence" value="ECO:0007669"/>
    <property type="project" value="UniProtKB-KW"/>
</dbReference>
<evidence type="ECO:0000313" key="10">
    <source>
        <dbReference type="EMBL" id="MFC6787952.1"/>
    </source>
</evidence>
<keyword evidence="11" id="KW-1185">Reference proteome</keyword>
<dbReference type="EMBL" id="JBHSWX010000011">
    <property type="protein sequence ID" value="MFC6785107.1"/>
    <property type="molecule type" value="Genomic_DNA"/>
</dbReference>
<keyword evidence="3" id="KW-0233">DNA recombination</keyword>
<evidence type="ECO:0000313" key="9">
    <source>
        <dbReference type="EMBL" id="MFC6787913.1"/>
    </source>
</evidence>
<gene>
    <name evidence="7" type="ORF">ACFQFD_03650</name>
    <name evidence="8" type="ORF">ACFQFD_04180</name>
    <name evidence="9" type="ORF">ACFQFD_18485</name>
    <name evidence="10" type="ORF">ACFQFD_18680</name>
</gene>
<organism evidence="8 11">
    <name type="scientific">Halobaculum halobium</name>
    <dbReference type="NCBI Taxonomy" id="3032281"/>
    <lineage>
        <taxon>Archaea</taxon>
        <taxon>Methanobacteriati</taxon>
        <taxon>Methanobacteriota</taxon>
        <taxon>Stenosarchaea group</taxon>
        <taxon>Halobacteria</taxon>
        <taxon>Halobacteriales</taxon>
        <taxon>Haloferacaceae</taxon>
        <taxon>Halobaculum</taxon>
    </lineage>
</organism>
<dbReference type="GeneID" id="81211097"/>
<dbReference type="EMBL" id="JBHSWX010000012">
    <property type="protein sequence ID" value="MFC6785201.1"/>
    <property type="molecule type" value="Genomic_DNA"/>
</dbReference>
<dbReference type="CDD" id="cd00397">
    <property type="entry name" value="DNA_BRE_C"/>
    <property type="match status" value="1"/>
</dbReference>
<evidence type="ECO:0000259" key="6">
    <source>
        <dbReference type="PROSITE" id="PS51900"/>
    </source>
</evidence>
<name>A0ABD5T7P3_9EURY</name>
<dbReference type="GO" id="GO:0003677">
    <property type="term" value="F:DNA binding"/>
    <property type="evidence" value="ECO:0007669"/>
    <property type="project" value="UniProtKB-UniRule"/>
</dbReference>
<dbReference type="PROSITE" id="PS51900">
    <property type="entry name" value="CB"/>
    <property type="match status" value="1"/>
</dbReference>
<dbReference type="Gene3D" id="1.10.150.130">
    <property type="match status" value="1"/>
</dbReference>
<evidence type="ECO:0000256" key="3">
    <source>
        <dbReference type="ARBA" id="ARBA00023172"/>
    </source>
</evidence>
<evidence type="ECO:0000313" key="7">
    <source>
        <dbReference type="EMBL" id="MFC6785107.1"/>
    </source>
</evidence>
<dbReference type="SUPFAM" id="SSF56349">
    <property type="entry name" value="DNA breaking-rejoining enzymes"/>
    <property type="match status" value="1"/>
</dbReference>
<dbReference type="AlphaFoldDB" id="A0ABD5T7P3"/>
<dbReference type="InterPro" id="IPR044068">
    <property type="entry name" value="CB"/>
</dbReference>
<evidence type="ECO:0000313" key="8">
    <source>
        <dbReference type="EMBL" id="MFC6785201.1"/>
    </source>
</evidence>
<proteinExistence type="predicted"/>
<dbReference type="InterPro" id="IPR010998">
    <property type="entry name" value="Integrase_recombinase_N"/>
</dbReference>
<keyword evidence="2 4" id="KW-0238">DNA-binding</keyword>
<evidence type="ECO:0000313" key="11">
    <source>
        <dbReference type="Proteomes" id="UP001596443"/>
    </source>
</evidence>
<evidence type="ECO:0000256" key="1">
    <source>
        <dbReference type="ARBA" id="ARBA00022908"/>
    </source>
</evidence>
<protein>
    <submittedName>
        <fullName evidence="8">Tyrosine-type recombinase/integrase</fullName>
    </submittedName>
</protein>
<dbReference type="Pfam" id="PF02899">
    <property type="entry name" value="Phage_int_SAM_1"/>
    <property type="match status" value="1"/>
</dbReference>
<evidence type="ECO:0000256" key="4">
    <source>
        <dbReference type="PROSITE-ProRule" id="PRU01248"/>
    </source>
</evidence>
<dbReference type="PROSITE" id="PS51898">
    <property type="entry name" value="TYR_RECOMBINASE"/>
    <property type="match status" value="1"/>
</dbReference>
<keyword evidence="1" id="KW-0229">DNA integration</keyword>
<dbReference type="InterPro" id="IPR004107">
    <property type="entry name" value="Integrase_SAM-like_N"/>
</dbReference>
<reference evidence="11" key="2">
    <citation type="journal article" date="2019" name="Int. J. Syst. Evol. Microbiol.">
        <title>The Global Catalogue of Microorganisms (GCM) 10K type strain sequencing project: providing services to taxonomists for standard genome sequencing and annotation.</title>
        <authorList>
            <consortium name="The Broad Institute Genomics Platform"/>
            <consortium name="The Broad Institute Genome Sequencing Center for Infectious Disease"/>
            <person name="Wu L."/>
            <person name="Ma J."/>
        </authorList>
    </citation>
    <scope>NUCLEOTIDE SEQUENCE [LARGE SCALE GENOMIC DNA]</scope>
    <source>
        <strain evidence="11">SYNS20</strain>
    </source>
</reference>
<dbReference type="InterPro" id="IPR013762">
    <property type="entry name" value="Integrase-like_cat_sf"/>
</dbReference>
<dbReference type="InterPro" id="IPR002104">
    <property type="entry name" value="Integrase_catalytic"/>
</dbReference>
<accession>A0ABD5T7P3</accession>
<dbReference type="EMBL" id="JBHSWX010000012">
    <property type="protein sequence ID" value="MFC6787913.1"/>
    <property type="molecule type" value="Genomic_DNA"/>
</dbReference>
<dbReference type="GO" id="GO:0006310">
    <property type="term" value="P:DNA recombination"/>
    <property type="evidence" value="ECO:0007669"/>
    <property type="project" value="UniProtKB-KW"/>
</dbReference>
<dbReference type="InterPro" id="IPR011010">
    <property type="entry name" value="DNA_brk_join_enz"/>
</dbReference>